<protein>
    <submittedName>
        <fullName evidence="2">Uncharacterized protein</fullName>
    </submittedName>
</protein>
<proteinExistence type="predicted"/>
<keyword evidence="3" id="KW-1185">Reference proteome</keyword>
<name>A0A8H6H807_9AGAR</name>
<evidence type="ECO:0000256" key="1">
    <source>
        <dbReference type="SAM" id="MobiDB-lite"/>
    </source>
</evidence>
<gene>
    <name evidence="2" type="ORF">DFP72DRAFT_862823</name>
</gene>
<feature type="region of interest" description="Disordered" evidence="1">
    <location>
        <begin position="108"/>
        <end position="155"/>
    </location>
</feature>
<evidence type="ECO:0000313" key="3">
    <source>
        <dbReference type="Proteomes" id="UP000521943"/>
    </source>
</evidence>
<comment type="caution">
    <text evidence="2">The sequence shown here is derived from an EMBL/GenBank/DDBJ whole genome shotgun (WGS) entry which is preliminary data.</text>
</comment>
<dbReference type="AlphaFoldDB" id="A0A8H6H807"/>
<dbReference type="EMBL" id="JACGCI010000273">
    <property type="protein sequence ID" value="KAF6741221.1"/>
    <property type="molecule type" value="Genomic_DNA"/>
</dbReference>
<reference evidence="2 3" key="1">
    <citation type="submission" date="2020-07" db="EMBL/GenBank/DDBJ databases">
        <title>Comparative genomics of pyrophilous fungi reveals a link between fire events and developmental genes.</title>
        <authorList>
            <consortium name="DOE Joint Genome Institute"/>
            <person name="Steindorff A.S."/>
            <person name="Carver A."/>
            <person name="Calhoun S."/>
            <person name="Stillman K."/>
            <person name="Liu H."/>
            <person name="Lipzen A."/>
            <person name="Pangilinan J."/>
            <person name="Labutti K."/>
            <person name="Bruns T.D."/>
            <person name="Grigoriev I.V."/>
        </authorList>
    </citation>
    <scope>NUCLEOTIDE SEQUENCE [LARGE SCALE GENOMIC DNA]</scope>
    <source>
        <strain evidence="2 3">CBS 144469</strain>
    </source>
</reference>
<organism evidence="2 3">
    <name type="scientific">Ephemerocybe angulata</name>
    <dbReference type="NCBI Taxonomy" id="980116"/>
    <lineage>
        <taxon>Eukaryota</taxon>
        <taxon>Fungi</taxon>
        <taxon>Dikarya</taxon>
        <taxon>Basidiomycota</taxon>
        <taxon>Agaricomycotina</taxon>
        <taxon>Agaricomycetes</taxon>
        <taxon>Agaricomycetidae</taxon>
        <taxon>Agaricales</taxon>
        <taxon>Agaricineae</taxon>
        <taxon>Psathyrellaceae</taxon>
        <taxon>Ephemerocybe</taxon>
    </lineage>
</organism>
<dbReference type="Proteomes" id="UP000521943">
    <property type="component" value="Unassembled WGS sequence"/>
</dbReference>
<evidence type="ECO:0000313" key="2">
    <source>
        <dbReference type="EMBL" id="KAF6741221.1"/>
    </source>
</evidence>
<accession>A0A8H6H807</accession>
<sequence>MWWHRAGSAFYVTVGPGPANCHRKGGLAEPSTRGGPSSHPVVPAILFNQWPTLVYANSESESLSLSGLKCHSSCRDGGGGTGGTPSMRFGTAEYKFYLANLACCKHASPPPKPEPEDEALPAALQTAEASAENPRDDRISINGPYEPSGHPAKGQKDLAMAAGRTNCLQWDLRARACRTGPEDLVFTLALPTTSSSLMAGIPSPAVSGQANPGIFAGSNIYSEDAYPHVSRLQNICDKSVAHAPQPLALDPLSPGQPMPNLPPSGLNTPACTYSGSTPSTTSAKTPAIGILSYPAIYGHDNDLVAAAVTMDHYEDIILGILNNYTAARRAHRKENSRDSHNRFESVKESVRDLAVEYRGWKEPRAQVAADYAFALMSALSVH</sequence>